<feature type="transmembrane region" description="Helical" evidence="1">
    <location>
        <begin position="90"/>
        <end position="111"/>
    </location>
</feature>
<sequence length="125" mass="13516">MPIAISALFTVILTLQALYCLFLVLAPGRQNFRLGHPFGLPVRELKADERIWHEGHREGRVFFLLAIVLAVINIVALVLLAPSLTAFSCVVSGVGAVLIVAGVWALGLAAARRYARREVNASKIG</sequence>
<feature type="transmembrane region" description="Helical" evidence="1">
    <location>
        <begin position="61"/>
        <end position="84"/>
    </location>
</feature>
<keyword evidence="1" id="KW-1133">Transmembrane helix</keyword>
<comment type="caution">
    <text evidence="2">The sequence shown here is derived from an EMBL/GenBank/DDBJ whole genome shotgun (WGS) entry which is preliminary data.</text>
</comment>
<evidence type="ECO:0008006" key="4">
    <source>
        <dbReference type="Google" id="ProtNLM"/>
    </source>
</evidence>
<accession>A0A2I1IMK9</accession>
<reference evidence="2 3" key="1">
    <citation type="submission" date="2017-12" db="EMBL/GenBank/DDBJ databases">
        <title>Phylogenetic diversity of female urinary microbiome.</title>
        <authorList>
            <person name="Thomas-White K."/>
            <person name="Wolfe A.J."/>
        </authorList>
    </citation>
    <scope>NUCLEOTIDE SEQUENCE [LARGE SCALE GENOMIC DNA]</scope>
    <source>
        <strain evidence="2 3">UMB0402</strain>
    </source>
</reference>
<proteinExistence type="predicted"/>
<organism evidence="2 3">
    <name type="scientific">Winkia neuii</name>
    <dbReference type="NCBI Taxonomy" id="33007"/>
    <lineage>
        <taxon>Bacteria</taxon>
        <taxon>Bacillati</taxon>
        <taxon>Actinomycetota</taxon>
        <taxon>Actinomycetes</taxon>
        <taxon>Actinomycetales</taxon>
        <taxon>Actinomycetaceae</taxon>
        <taxon>Winkia</taxon>
    </lineage>
</organism>
<dbReference type="STRING" id="33007.HMPREF3198_00278"/>
<dbReference type="AlphaFoldDB" id="A0A2I1IMK9"/>
<dbReference type="GeneID" id="35866904"/>
<keyword evidence="1" id="KW-0472">Membrane</keyword>
<feature type="transmembrane region" description="Helical" evidence="1">
    <location>
        <begin position="6"/>
        <end position="26"/>
    </location>
</feature>
<evidence type="ECO:0000256" key="1">
    <source>
        <dbReference type="SAM" id="Phobius"/>
    </source>
</evidence>
<keyword evidence="3" id="KW-1185">Reference proteome</keyword>
<evidence type="ECO:0000313" key="3">
    <source>
        <dbReference type="Proteomes" id="UP000235122"/>
    </source>
</evidence>
<dbReference type="EMBL" id="PKKO01000003">
    <property type="protein sequence ID" value="PKY72343.1"/>
    <property type="molecule type" value="Genomic_DNA"/>
</dbReference>
<dbReference type="Proteomes" id="UP000235122">
    <property type="component" value="Unassembled WGS sequence"/>
</dbReference>
<protein>
    <recommendedName>
        <fullName evidence="4">SdpI family protein</fullName>
    </recommendedName>
</protein>
<keyword evidence="1" id="KW-0812">Transmembrane</keyword>
<dbReference type="RefSeq" id="WP_024331774.1">
    <property type="nucleotide sequence ID" value="NZ_JASOXK010000005.1"/>
</dbReference>
<evidence type="ECO:0000313" key="2">
    <source>
        <dbReference type="EMBL" id="PKY72343.1"/>
    </source>
</evidence>
<gene>
    <name evidence="2" type="ORF">CYJ19_05720</name>
</gene>
<name>A0A2I1IMK9_9ACTO</name>